<comment type="caution">
    <text evidence="2">The sequence shown here is derived from an EMBL/GenBank/DDBJ whole genome shotgun (WGS) entry which is preliminary data.</text>
</comment>
<protein>
    <submittedName>
        <fullName evidence="2">Flavodoxin domain-containing protein</fullName>
    </submittedName>
</protein>
<evidence type="ECO:0000313" key="3">
    <source>
        <dbReference type="Proteomes" id="UP001304769"/>
    </source>
</evidence>
<dbReference type="InterPro" id="IPR008254">
    <property type="entry name" value="Flavodoxin/NO_synth"/>
</dbReference>
<name>A0ABU5T471_9MICC</name>
<sequence>MEAVVVYESQFGNTRQIAEAISRGLGDGARAVVPDEVRPEKLAPGSLLVVGSPIVGWRPLEDIGAWLASMDPGSLKGLRAAAFDTRVRLFFHGDAAKKIARALDAAGAELVADPIWFYVEGKEGPLLDGELERAEQWGAHLAAPQEG</sequence>
<feature type="domain" description="Flavodoxin-like" evidence="1">
    <location>
        <begin position="3"/>
        <end position="142"/>
    </location>
</feature>
<dbReference type="Pfam" id="PF00258">
    <property type="entry name" value="Flavodoxin_1"/>
    <property type="match status" value="1"/>
</dbReference>
<gene>
    <name evidence="2" type="ORF">SPF06_06400</name>
</gene>
<dbReference type="InterPro" id="IPR001226">
    <property type="entry name" value="Flavodoxin_CS"/>
</dbReference>
<dbReference type="InterPro" id="IPR029039">
    <property type="entry name" value="Flavoprotein-like_sf"/>
</dbReference>
<dbReference type="RefSeq" id="WP_323278173.1">
    <property type="nucleotide sequence ID" value="NZ_JAYGGQ010000003.1"/>
</dbReference>
<dbReference type="Gene3D" id="3.40.50.360">
    <property type="match status" value="1"/>
</dbReference>
<dbReference type="PROSITE" id="PS00201">
    <property type="entry name" value="FLAVODOXIN"/>
    <property type="match status" value="1"/>
</dbReference>
<evidence type="ECO:0000259" key="1">
    <source>
        <dbReference type="PROSITE" id="PS50902"/>
    </source>
</evidence>
<organism evidence="2 3">
    <name type="scientific">Sinomonas terricola</name>
    <dbReference type="NCBI Taxonomy" id="3110330"/>
    <lineage>
        <taxon>Bacteria</taxon>
        <taxon>Bacillati</taxon>
        <taxon>Actinomycetota</taxon>
        <taxon>Actinomycetes</taxon>
        <taxon>Micrococcales</taxon>
        <taxon>Micrococcaceae</taxon>
        <taxon>Sinomonas</taxon>
    </lineage>
</organism>
<keyword evidence="3" id="KW-1185">Reference proteome</keyword>
<dbReference type="PROSITE" id="PS50902">
    <property type="entry name" value="FLAVODOXIN_LIKE"/>
    <property type="match status" value="1"/>
</dbReference>
<dbReference type="EMBL" id="JAYGGQ010000003">
    <property type="protein sequence ID" value="MEA5454347.1"/>
    <property type="molecule type" value="Genomic_DNA"/>
</dbReference>
<reference evidence="2 3" key="1">
    <citation type="submission" date="2023-12" db="EMBL/GenBank/DDBJ databases">
        <title>Sinomonas terricola sp. nov, isolated from litchi orchard soil in Guangdong, PR China.</title>
        <authorList>
            <person name="Jiaxin W."/>
            <person name="Yang Z."/>
            <person name="Honghui Z."/>
        </authorList>
    </citation>
    <scope>NUCLEOTIDE SEQUENCE [LARGE SCALE GENOMIC DNA]</scope>
    <source>
        <strain evidence="2 3">JGH33</strain>
    </source>
</reference>
<proteinExistence type="predicted"/>
<evidence type="ECO:0000313" key="2">
    <source>
        <dbReference type="EMBL" id="MEA5454347.1"/>
    </source>
</evidence>
<dbReference type="SUPFAM" id="SSF52218">
    <property type="entry name" value="Flavoproteins"/>
    <property type="match status" value="1"/>
</dbReference>
<accession>A0ABU5T471</accession>
<dbReference type="Proteomes" id="UP001304769">
    <property type="component" value="Unassembled WGS sequence"/>
</dbReference>